<dbReference type="GO" id="GO:0016491">
    <property type="term" value="F:oxidoreductase activity"/>
    <property type="evidence" value="ECO:0007669"/>
    <property type="project" value="UniProtKB-KW"/>
</dbReference>
<dbReference type="InterPro" id="IPR036318">
    <property type="entry name" value="FAD-bd_PCMH-like_sf"/>
</dbReference>
<evidence type="ECO:0000256" key="2">
    <source>
        <dbReference type="ARBA" id="ARBA00005466"/>
    </source>
</evidence>
<dbReference type="Pfam" id="PF01565">
    <property type="entry name" value="FAD_binding_4"/>
    <property type="match status" value="1"/>
</dbReference>
<dbReference type="Gene3D" id="3.40.462.20">
    <property type="match status" value="1"/>
</dbReference>
<dbReference type="InterPro" id="IPR016167">
    <property type="entry name" value="FAD-bd_PCMH_sub1"/>
</dbReference>
<reference evidence="7" key="1">
    <citation type="submission" date="2021-12" db="EMBL/GenBank/DDBJ databases">
        <authorList>
            <person name="Criscuolo A."/>
        </authorList>
    </citation>
    <scope>NUCLEOTIDE SEQUENCE</scope>
    <source>
        <strain evidence="7">CIP111894</strain>
    </source>
</reference>
<gene>
    <name evidence="7" type="primary">yvdP</name>
    <name evidence="7" type="ORF">PAECIP111894_01014</name>
</gene>
<evidence type="ECO:0000256" key="3">
    <source>
        <dbReference type="ARBA" id="ARBA00022630"/>
    </source>
</evidence>
<sequence>MKSGTRLTGRVIFKGDQGYETARKNWDPHTDKYPKVFVFAQKTQDVANAIKWANENKVPIRARSGRHSLEVNLSQVTGGIVIDVSEIKKIKLNKKSGTVVVGTGNTVGRIAHTLAWQGYMAPFGDSPTVGIGGITLGGGIGPLQRTVGLVSDNLIELEMVDAKGKIIRANKNRNADLLWASRGGGGGNFGVYTSYKFKVRPAPASATVFRITWPWDQFVKVFKAWQLWAPCVSTKLGSELSIGPKKGGSVTMTGLFLGSKAEASRLLKPVTSVGTPTNQIIRSLPYTKVVSFMLAPDPVLTQRVSNQFSSGFVRKPFPGKAIKSMREFLEKVEGEFAGFFFLNWGGAVSRKSPKSTAFYWRKAKFYVEWNSSWTKKSEAARNIFVVRNTRRKLQPFIVGSYINVPDQGIKNSGPVYYGANYPRLRRVKAKYDPGNIFNNPQSISPARKV</sequence>
<dbReference type="Proteomes" id="UP000838749">
    <property type="component" value="Unassembled WGS sequence"/>
</dbReference>
<dbReference type="EMBL" id="CAKMAB010000004">
    <property type="protein sequence ID" value="CAH1054864.1"/>
    <property type="molecule type" value="Genomic_DNA"/>
</dbReference>
<dbReference type="EC" id="1.21.-.-" evidence="7"/>
<comment type="caution">
    <text evidence="7">The sequence shown here is derived from an EMBL/GenBank/DDBJ whole genome shotgun (WGS) entry which is preliminary data.</text>
</comment>
<proteinExistence type="inferred from homology"/>
<name>A0ABN8FAZ0_9BACL</name>
<dbReference type="PANTHER" id="PTHR42973:SF39">
    <property type="entry name" value="FAD-BINDING PCMH-TYPE DOMAIN-CONTAINING PROTEIN"/>
    <property type="match status" value="1"/>
</dbReference>
<evidence type="ECO:0000259" key="6">
    <source>
        <dbReference type="PROSITE" id="PS51387"/>
    </source>
</evidence>
<dbReference type="Pfam" id="PF08031">
    <property type="entry name" value="BBE"/>
    <property type="match status" value="1"/>
</dbReference>
<keyword evidence="3" id="KW-0285">Flavoprotein</keyword>
<dbReference type="InterPro" id="IPR016166">
    <property type="entry name" value="FAD-bd_PCMH"/>
</dbReference>
<keyword evidence="5 7" id="KW-0560">Oxidoreductase</keyword>
<dbReference type="Gene3D" id="3.30.43.10">
    <property type="entry name" value="Uridine Diphospho-n-acetylenolpyruvylglucosamine Reductase, domain 2"/>
    <property type="match status" value="1"/>
</dbReference>
<dbReference type="PANTHER" id="PTHR42973">
    <property type="entry name" value="BINDING OXIDOREDUCTASE, PUTATIVE (AFU_ORTHOLOGUE AFUA_1G17690)-RELATED"/>
    <property type="match status" value="1"/>
</dbReference>
<dbReference type="InterPro" id="IPR016169">
    <property type="entry name" value="FAD-bd_PCMH_sub2"/>
</dbReference>
<evidence type="ECO:0000256" key="1">
    <source>
        <dbReference type="ARBA" id="ARBA00001974"/>
    </source>
</evidence>
<accession>A0ABN8FAZ0</accession>
<comment type="cofactor">
    <cofactor evidence="1">
        <name>FAD</name>
        <dbReference type="ChEBI" id="CHEBI:57692"/>
    </cofactor>
</comment>
<dbReference type="RefSeq" id="WP_234532002.1">
    <property type="nucleotide sequence ID" value="NZ_CAKMAB010000004.1"/>
</dbReference>
<dbReference type="SUPFAM" id="SSF56176">
    <property type="entry name" value="FAD-binding/transporter-associated domain-like"/>
    <property type="match status" value="1"/>
</dbReference>
<dbReference type="Gene3D" id="3.30.465.10">
    <property type="match status" value="1"/>
</dbReference>
<feature type="domain" description="FAD-binding PCMH-type" evidence="6">
    <location>
        <begin position="30"/>
        <end position="202"/>
    </location>
</feature>
<protein>
    <submittedName>
        <fullName evidence="7">FAD-linked oxidoreductase YvdP</fullName>
        <ecNumber evidence="7">1.21.-.-</ecNumber>
    </submittedName>
</protein>
<evidence type="ECO:0000256" key="4">
    <source>
        <dbReference type="ARBA" id="ARBA00022827"/>
    </source>
</evidence>
<dbReference type="InterPro" id="IPR006094">
    <property type="entry name" value="Oxid_FAD_bind_N"/>
</dbReference>
<evidence type="ECO:0000313" key="8">
    <source>
        <dbReference type="Proteomes" id="UP000838749"/>
    </source>
</evidence>
<evidence type="ECO:0000313" key="7">
    <source>
        <dbReference type="EMBL" id="CAH1054864.1"/>
    </source>
</evidence>
<keyword evidence="8" id="KW-1185">Reference proteome</keyword>
<evidence type="ECO:0000256" key="5">
    <source>
        <dbReference type="ARBA" id="ARBA00023002"/>
    </source>
</evidence>
<dbReference type="PROSITE" id="PS51387">
    <property type="entry name" value="FAD_PCMH"/>
    <property type="match status" value="1"/>
</dbReference>
<keyword evidence="4" id="KW-0274">FAD</keyword>
<dbReference type="InterPro" id="IPR012951">
    <property type="entry name" value="BBE"/>
</dbReference>
<comment type="similarity">
    <text evidence="2">Belongs to the oxygen-dependent FAD-linked oxidoreductase family.</text>
</comment>
<dbReference type="InterPro" id="IPR050416">
    <property type="entry name" value="FAD-linked_Oxidoreductase"/>
</dbReference>
<organism evidence="7 8">
    <name type="scientific">Paenibacillus pseudetheri</name>
    <dbReference type="NCBI Taxonomy" id="2897682"/>
    <lineage>
        <taxon>Bacteria</taxon>
        <taxon>Bacillati</taxon>
        <taxon>Bacillota</taxon>
        <taxon>Bacilli</taxon>
        <taxon>Bacillales</taxon>
        <taxon>Paenibacillaceae</taxon>
        <taxon>Paenibacillus</taxon>
    </lineage>
</organism>